<dbReference type="NCBIfam" id="TIGR03534">
    <property type="entry name" value="RF_mod_PrmC"/>
    <property type="match status" value="1"/>
</dbReference>
<proteinExistence type="inferred from homology"/>
<evidence type="ECO:0000256" key="1">
    <source>
        <dbReference type="ARBA" id="ARBA00022603"/>
    </source>
</evidence>
<dbReference type="HAMAP" id="MF_02126">
    <property type="entry name" value="RF_methyltr_PrmC"/>
    <property type="match status" value="1"/>
</dbReference>
<comment type="caution">
    <text evidence="5">Lacks conserved residue(s) required for the propagation of feature annotation.</text>
</comment>
<protein>
    <recommendedName>
        <fullName evidence="5">Release factor glutamine methyltransferase</fullName>
        <shortName evidence="5">RF MTase</shortName>
        <ecNumber evidence="5">2.1.1.297</ecNumber>
    </recommendedName>
    <alternativeName>
        <fullName evidence="5">N5-glutamine methyltransferase PrmC</fullName>
    </alternativeName>
    <alternativeName>
        <fullName evidence="5">Protein-(glutamine-N5) MTase PrmC</fullName>
    </alternativeName>
    <alternativeName>
        <fullName evidence="5">Protein-glutamine N-methyltransferase PrmC</fullName>
    </alternativeName>
</protein>
<feature type="binding site" evidence="5">
    <location>
        <position position="149"/>
    </location>
    <ligand>
        <name>S-adenosyl-L-methionine</name>
        <dbReference type="ChEBI" id="CHEBI:59789"/>
    </ligand>
</feature>
<gene>
    <name evidence="5" type="primary">prmC</name>
    <name evidence="8" type="ORF">SAMN05880501_10180</name>
</gene>
<reference evidence="9" key="1">
    <citation type="submission" date="2017-08" db="EMBL/GenBank/DDBJ databases">
        <authorList>
            <person name="Varghese N."/>
            <person name="Submissions S."/>
        </authorList>
    </citation>
    <scope>NUCLEOTIDE SEQUENCE [LARGE SCALE GENOMIC DNA]</scope>
    <source>
        <strain evidence="9">JC22</strain>
    </source>
</reference>
<comment type="function">
    <text evidence="5">Methylates the class 1 translation termination release factors RF1/PrfA and RF2/PrfB on the glutamine residue of the universally conserved GGQ motif.</text>
</comment>
<evidence type="ECO:0000259" key="6">
    <source>
        <dbReference type="Pfam" id="PF05175"/>
    </source>
</evidence>
<feature type="binding site" evidence="5">
    <location>
        <begin position="126"/>
        <end position="130"/>
    </location>
    <ligand>
        <name>S-adenosyl-L-methionine</name>
        <dbReference type="ChEBI" id="CHEBI:59789"/>
    </ligand>
</feature>
<dbReference type="InterPro" id="IPR007848">
    <property type="entry name" value="Small_mtfrase_dom"/>
</dbReference>
<dbReference type="PANTHER" id="PTHR18895:SF74">
    <property type="entry name" value="MTRF1L RELEASE FACTOR GLUTAMINE METHYLTRANSFERASE"/>
    <property type="match status" value="1"/>
</dbReference>
<feature type="domain" description="Release factor glutamine methyltransferase N-terminal" evidence="7">
    <location>
        <begin position="9"/>
        <end position="77"/>
    </location>
</feature>
<evidence type="ECO:0000256" key="3">
    <source>
        <dbReference type="ARBA" id="ARBA00022691"/>
    </source>
</evidence>
<evidence type="ECO:0000256" key="4">
    <source>
        <dbReference type="ARBA" id="ARBA00048391"/>
    </source>
</evidence>
<dbReference type="EMBL" id="OBMQ01000001">
    <property type="protein sequence ID" value="SOB89989.1"/>
    <property type="molecule type" value="Genomic_DNA"/>
</dbReference>
<evidence type="ECO:0000259" key="7">
    <source>
        <dbReference type="Pfam" id="PF17827"/>
    </source>
</evidence>
<dbReference type="Pfam" id="PF05175">
    <property type="entry name" value="MTS"/>
    <property type="match status" value="1"/>
</dbReference>
<name>A0A285R8E7_9BACL</name>
<dbReference type="InterPro" id="IPR050320">
    <property type="entry name" value="N5-glutamine_MTase"/>
</dbReference>
<dbReference type="InterPro" id="IPR019874">
    <property type="entry name" value="RF_methyltr_PrmC"/>
</dbReference>
<dbReference type="RefSeq" id="WP_097071671.1">
    <property type="nucleotide sequence ID" value="NZ_OBMQ01000001.1"/>
</dbReference>
<dbReference type="GO" id="GO:0032259">
    <property type="term" value="P:methylation"/>
    <property type="evidence" value="ECO:0007669"/>
    <property type="project" value="UniProtKB-KW"/>
</dbReference>
<dbReference type="GO" id="GO:0003676">
    <property type="term" value="F:nucleic acid binding"/>
    <property type="evidence" value="ECO:0007669"/>
    <property type="project" value="InterPro"/>
</dbReference>
<dbReference type="SUPFAM" id="SSF53335">
    <property type="entry name" value="S-adenosyl-L-methionine-dependent methyltransferases"/>
    <property type="match status" value="1"/>
</dbReference>
<accession>A0A285R8E7</accession>
<keyword evidence="1 5" id="KW-0489">Methyltransferase</keyword>
<dbReference type="AlphaFoldDB" id="A0A285R8E7"/>
<evidence type="ECO:0000256" key="5">
    <source>
        <dbReference type="HAMAP-Rule" id="MF_02126"/>
    </source>
</evidence>
<feature type="binding site" evidence="5">
    <location>
        <begin position="191"/>
        <end position="194"/>
    </location>
    <ligand>
        <name>substrate</name>
    </ligand>
</feature>
<dbReference type="InterPro" id="IPR004556">
    <property type="entry name" value="HemK-like"/>
</dbReference>
<dbReference type="Gene3D" id="1.10.8.10">
    <property type="entry name" value="DNA helicase RuvA subunit, C-terminal domain"/>
    <property type="match status" value="1"/>
</dbReference>
<dbReference type="Gene3D" id="3.40.50.150">
    <property type="entry name" value="Vaccinia Virus protein VP39"/>
    <property type="match status" value="1"/>
</dbReference>
<feature type="binding site" evidence="5">
    <location>
        <position position="191"/>
    </location>
    <ligand>
        <name>S-adenosyl-L-methionine</name>
        <dbReference type="ChEBI" id="CHEBI:59789"/>
    </ligand>
</feature>
<sequence length="287" mass="32447">MMKHKTIFEALKWASSYLVDKGRDENAARLLLQHIYQTNYSGLMMRMHDIISNDQLEQLENYVNQHALGRPVQYITGVEEFYGRSYTVNESVLIPRPETEELIVAALNRIHKLFGKDASVKIADIGTGSGAIAITMKCEMPNAEVVATDISESALKTAQKNAQSHNAQIEFRLGDLTEPLQNEKWDVILSNPPYISYEEAKEMSEVVLEHEPHSALFAEEDGLILYRKLAEQLPTLLKKPALIGVEIGHLQGEAVAKFFKTSFPEAKIEIIKDINQKNRFVFCEIDV</sequence>
<dbReference type="EC" id="2.1.1.297" evidence="5"/>
<evidence type="ECO:0000313" key="8">
    <source>
        <dbReference type="EMBL" id="SOB89989.1"/>
    </source>
</evidence>
<keyword evidence="2 5" id="KW-0808">Transferase</keyword>
<keyword evidence="3 5" id="KW-0949">S-adenosyl-L-methionine</keyword>
<dbReference type="CDD" id="cd02440">
    <property type="entry name" value="AdoMet_MTases"/>
    <property type="match status" value="1"/>
</dbReference>
<feature type="domain" description="Methyltransferase small" evidence="6">
    <location>
        <begin position="116"/>
        <end position="199"/>
    </location>
</feature>
<comment type="catalytic activity">
    <reaction evidence="4 5">
        <text>L-glutaminyl-[peptide chain release factor] + S-adenosyl-L-methionine = N(5)-methyl-L-glutaminyl-[peptide chain release factor] + S-adenosyl-L-homocysteine + H(+)</text>
        <dbReference type="Rhea" id="RHEA:42896"/>
        <dbReference type="Rhea" id="RHEA-COMP:10271"/>
        <dbReference type="Rhea" id="RHEA-COMP:10272"/>
        <dbReference type="ChEBI" id="CHEBI:15378"/>
        <dbReference type="ChEBI" id="CHEBI:30011"/>
        <dbReference type="ChEBI" id="CHEBI:57856"/>
        <dbReference type="ChEBI" id="CHEBI:59789"/>
        <dbReference type="ChEBI" id="CHEBI:61891"/>
        <dbReference type="EC" id="2.1.1.297"/>
    </reaction>
</comment>
<dbReference type="Proteomes" id="UP000219636">
    <property type="component" value="Unassembled WGS sequence"/>
</dbReference>
<dbReference type="InterPro" id="IPR029063">
    <property type="entry name" value="SAM-dependent_MTases_sf"/>
</dbReference>
<dbReference type="PANTHER" id="PTHR18895">
    <property type="entry name" value="HEMK METHYLTRANSFERASE"/>
    <property type="match status" value="1"/>
</dbReference>
<organism evidence="8 9">
    <name type="scientific">Ureibacillus xyleni</name>
    <dbReference type="NCBI Taxonomy" id="614648"/>
    <lineage>
        <taxon>Bacteria</taxon>
        <taxon>Bacillati</taxon>
        <taxon>Bacillota</taxon>
        <taxon>Bacilli</taxon>
        <taxon>Bacillales</taxon>
        <taxon>Caryophanaceae</taxon>
        <taxon>Ureibacillus</taxon>
    </lineage>
</organism>
<dbReference type="GO" id="GO:0102559">
    <property type="term" value="F:peptide chain release factor N(5)-glutamine methyltransferase activity"/>
    <property type="evidence" value="ECO:0007669"/>
    <property type="project" value="UniProtKB-EC"/>
</dbReference>
<dbReference type="InterPro" id="IPR040758">
    <property type="entry name" value="PrmC_N"/>
</dbReference>
<comment type="similarity">
    <text evidence="5">Belongs to the protein N5-glutamine methyltransferase family. PrmC subfamily.</text>
</comment>
<dbReference type="PROSITE" id="PS00092">
    <property type="entry name" value="N6_MTASE"/>
    <property type="match status" value="1"/>
</dbReference>
<keyword evidence="9" id="KW-1185">Reference proteome</keyword>
<dbReference type="InterPro" id="IPR002052">
    <property type="entry name" value="DNA_methylase_N6_adenine_CS"/>
</dbReference>
<dbReference type="NCBIfam" id="TIGR00536">
    <property type="entry name" value="hemK_fam"/>
    <property type="match status" value="1"/>
</dbReference>
<evidence type="ECO:0000256" key="2">
    <source>
        <dbReference type="ARBA" id="ARBA00022679"/>
    </source>
</evidence>
<dbReference type="OrthoDB" id="9800643at2"/>
<dbReference type="Pfam" id="PF17827">
    <property type="entry name" value="PrmC_N"/>
    <property type="match status" value="1"/>
</dbReference>
<evidence type="ECO:0000313" key="9">
    <source>
        <dbReference type="Proteomes" id="UP000219636"/>
    </source>
</evidence>